<keyword evidence="2" id="KW-0732">Signal</keyword>
<accession>A0A8S4NRK6</accession>
<evidence type="ECO:0000313" key="3">
    <source>
        <dbReference type="EMBL" id="CAH1783414.1"/>
    </source>
</evidence>
<reference evidence="3" key="1">
    <citation type="submission" date="2022-03" db="EMBL/GenBank/DDBJ databases">
        <authorList>
            <person name="Martin C."/>
        </authorList>
    </citation>
    <scope>NUCLEOTIDE SEQUENCE</scope>
</reference>
<gene>
    <name evidence="3" type="ORF">OFUS_LOCUS9761</name>
</gene>
<evidence type="ECO:0000256" key="2">
    <source>
        <dbReference type="SAM" id="SignalP"/>
    </source>
</evidence>
<evidence type="ECO:0008006" key="5">
    <source>
        <dbReference type="Google" id="ProtNLM"/>
    </source>
</evidence>
<dbReference type="AlphaFoldDB" id="A0A8S4NRK6"/>
<dbReference type="EMBL" id="CAIIXF020000005">
    <property type="protein sequence ID" value="CAH1783414.1"/>
    <property type="molecule type" value="Genomic_DNA"/>
</dbReference>
<name>A0A8S4NRK6_OWEFU</name>
<comment type="caution">
    <text evidence="3">The sequence shown here is derived from an EMBL/GenBank/DDBJ whole genome shotgun (WGS) entry which is preliminary data.</text>
</comment>
<evidence type="ECO:0000256" key="1">
    <source>
        <dbReference type="SAM" id="Phobius"/>
    </source>
</evidence>
<protein>
    <recommendedName>
        <fullName evidence="5">Sodefrin-like factor</fullName>
    </recommendedName>
</protein>
<sequence length="163" mass="17684">MSNNMLLFFILGYIVIGATEGLQCYSCTYAIGQDKACVIDPANVTTANIANCKNETTSCYSYRQFQKGDGTLRTFGRGCNDAPYKEQCSGDEDRLFQTCYWICNQGNLCNYRNRDLGTGTPSIPSATATPTKPSNVGTVSYGSTSLLALGMMLSYVAFVVSTD</sequence>
<keyword evidence="1" id="KW-1133">Transmembrane helix</keyword>
<evidence type="ECO:0000313" key="4">
    <source>
        <dbReference type="Proteomes" id="UP000749559"/>
    </source>
</evidence>
<dbReference type="Proteomes" id="UP000749559">
    <property type="component" value="Unassembled WGS sequence"/>
</dbReference>
<feature type="chain" id="PRO_5035724567" description="Sodefrin-like factor" evidence="2">
    <location>
        <begin position="22"/>
        <end position="163"/>
    </location>
</feature>
<proteinExistence type="predicted"/>
<organism evidence="3 4">
    <name type="scientific">Owenia fusiformis</name>
    <name type="common">Polychaete worm</name>
    <dbReference type="NCBI Taxonomy" id="6347"/>
    <lineage>
        <taxon>Eukaryota</taxon>
        <taxon>Metazoa</taxon>
        <taxon>Spiralia</taxon>
        <taxon>Lophotrochozoa</taxon>
        <taxon>Annelida</taxon>
        <taxon>Polychaeta</taxon>
        <taxon>Sedentaria</taxon>
        <taxon>Canalipalpata</taxon>
        <taxon>Sabellida</taxon>
        <taxon>Oweniida</taxon>
        <taxon>Oweniidae</taxon>
        <taxon>Owenia</taxon>
    </lineage>
</organism>
<dbReference type="OrthoDB" id="6331233at2759"/>
<keyword evidence="1" id="KW-0812">Transmembrane</keyword>
<feature type="signal peptide" evidence="2">
    <location>
        <begin position="1"/>
        <end position="21"/>
    </location>
</feature>
<keyword evidence="1" id="KW-0472">Membrane</keyword>
<feature type="transmembrane region" description="Helical" evidence="1">
    <location>
        <begin position="139"/>
        <end position="160"/>
    </location>
</feature>
<keyword evidence="4" id="KW-1185">Reference proteome</keyword>